<dbReference type="AlphaFoldDB" id="A0A803PL63"/>
<proteinExistence type="predicted"/>
<dbReference type="Proteomes" id="UP000596661">
    <property type="component" value="Chromosome 5"/>
</dbReference>
<reference evidence="1" key="1">
    <citation type="submission" date="2018-11" db="EMBL/GenBank/DDBJ databases">
        <authorList>
            <person name="Grassa J C."/>
        </authorList>
    </citation>
    <scope>NUCLEOTIDE SEQUENCE [LARGE SCALE GENOMIC DNA]</scope>
</reference>
<keyword evidence="2" id="KW-1185">Reference proteome</keyword>
<sequence>MRRWIMSIKFCQQAILPEIMESHPVDNGRATTIHANAQTTVGHGTTGQIVATGHTTNATAAEGGATNGATGRGSAGNFIPPNNGIGQTQTSWGPSVFRPQNEPHVEIEGIYPEMDQLRDAISLMQGQFQTVHQERTEARAALTESLANQRREF</sequence>
<dbReference type="EnsemblPlants" id="evm.model.05.140">
    <property type="protein sequence ID" value="cds.evm.model.05.140"/>
    <property type="gene ID" value="evm.TU.05.140"/>
</dbReference>
<accession>A0A803PL63</accession>
<protein>
    <submittedName>
        <fullName evidence="1">Uncharacterized protein</fullName>
    </submittedName>
</protein>
<name>A0A803PL63_CANSA</name>
<organism evidence="1 2">
    <name type="scientific">Cannabis sativa</name>
    <name type="common">Hemp</name>
    <name type="synonym">Marijuana</name>
    <dbReference type="NCBI Taxonomy" id="3483"/>
    <lineage>
        <taxon>Eukaryota</taxon>
        <taxon>Viridiplantae</taxon>
        <taxon>Streptophyta</taxon>
        <taxon>Embryophyta</taxon>
        <taxon>Tracheophyta</taxon>
        <taxon>Spermatophyta</taxon>
        <taxon>Magnoliopsida</taxon>
        <taxon>eudicotyledons</taxon>
        <taxon>Gunneridae</taxon>
        <taxon>Pentapetalae</taxon>
        <taxon>rosids</taxon>
        <taxon>fabids</taxon>
        <taxon>Rosales</taxon>
        <taxon>Cannabaceae</taxon>
        <taxon>Cannabis</taxon>
    </lineage>
</organism>
<dbReference type="Gramene" id="evm.model.05.140">
    <property type="protein sequence ID" value="cds.evm.model.05.140"/>
    <property type="gene ID" value="evm.TU.05.140"/>
</dbReference>
<dbReference type="EMBL" id="UZAU01000409">
    <property type="status" value="NOT_ANNOTATED_CDS"/>
    <property type="molecule type" value="Genomic_DNA"/>
</dbReference>
<evidence type="ECO:0000313" key="2">
    <source>
        <dbReference type="Proteomes" id="UP000596661"/>
    </source>
</evidence>
<evidence type="ECO:0000313" key="1">
    <source>
        <dbReference type="EnsemblPlants" id="cds.evm.model.05.140"/>
    </source>
</evidence>
<reference evidence="1" key="2">
    <citation type="submission" date="2021-03" db="UniProtKB">
        <authorList>
            <consortium name="EnsemblPlants"/>
        </authorList>
    </citation>
    <scope>IDENTIFICATION</scope>
</reference>